<evidence type="ECO:0000313" key="7">
    <source>
        <dbReference type="EMBL" id="KXZ42078.1"/>
    </source>
</evidence>
<dbReference type="AlphaFoldDB" id="A0A150FWX4"/>
<evidence type="ECO:0000313" key="8">
    <source>
        <dbReference type="Proteomes" id="UP000075714"/>
    </source>
</evidence>
<sequence>MILTASDPSSLARPTSSAVGSQSRVFSASQRKKDDLETLLSDLDFGGTPNNSMNGRNNPSVLAAAAAAVQKLAGEQPPVPSRKSSTIGSKQKCTGVFVAGTALPRGRMAAVGALTCCDALRCTKCDFRVEQFDNFDWDDDVDYLFFRNNFPTEEKLADKLRKRPGAVAYCCQCSWLSAMEQTKLDFSSEVRWVCAGHLTE</sequence>
<name>A0A150FWX4_GONPE</name>
<evidence type="ECO:0000256" key="5">
    <source>
        <dbReference type="ARBA" id="ARBA00026215"/>
    </source>
</evidence>
<feature type="compositionally biased region" description="Polar residues" evidence="6">
    <location>
        <begin position="1"/>
        <end position="29"/>
    </location>
</feature>
<keyword evidence="3" id="KW-0963">Cytoplasm</keyword>
<organism evidence="7 8">
    <name type="scientific">Gonium pectorale</name>
    <name type="common">Green alga</name>
    <dbReference type="NCBI Taxonomy" id="33097"/>
    <lineage>
        <taxon>Eukaryota</taxon>
        <taxon>Viridiplantae</taxon>
        <taxon>Chlorophyta</taxon>
        <taxon>core chlorophytes</taxon>
        <taxon>Chlorophyceae</taxon>
        <taxon>CS clade</taxon>
        <taxon>Chlamydomonadales</taxon>
        <taxon>Volvocaceae</taxon>
        <taxon>Gonium</taxon>
    </lineage>
</organism>
<protein>
    <recommendedName>
        <fullName evidence="5">Cilia- and flagella-associated protein 418</fullName>
    </recommendedName>
</protein>
<evidence type="ECO:0000256" key="1">
    <source>
        <dbReference type="ARBA" id="ARBA00004437"/>
    </source>
</evidence>
<reference evidence="8" key="1">
    <citation type="journal article" date="2016" name="Nat. Commun.">
        <title>The Gonium pectorale genome demonstrates co-option of cell cycle regulation during the evolution of multicellularity.</title>
        <authorList>
            <person name="Hanschen E.R."/>
            <person name="Marriage T.N."/>
            <person name="Ferris P.J."/>
            <person name="Hamaji T."/>
            <person name="Toyoda A."/>
            <person name="Fujiyama A."/>
            <person name="Neme R."/>
            <person name="Noguchi H."/>
            <person name="Minakuchi Y."/>
            <person name="Suzuki M."/>
            <person name="Kawai-Toyooka H."/>
            <person name="Smith D.R."/>
            <person name="Sparks H."/>
            <person name="Anderson J."/>
            <person name="Bakaric R."/>
            <person name="Luria V."/>
            <person name="Karger A."/>
            <person name="Kirschner M.W."/>
            <person name="Durand P.M."/>
            <person name="Michod R.E."/>
            <person name="Nozaki H."/>
            <person name="Olson B.J."/>
        </authorList>
    </citation>
    <scope>NUCLEOTIDE SEQUENCE [LARGE SCALE GENOMIC DNA]</scope>
    <source>
        <strain evidence="8">NIES-2863</strain>
    </source>
</reference>
<evidence type="ECO:0000256" key="2">
    <source>
        <dbReference type="ARBA" id="ARBA00004496"/>
    </source>
</evidence>
<gene>
    <name evidence="7" type="ORF">GPECTOR_209g406</name>
</gene>
<dbReference type="STRING" id="33097.A0A150FWX4"/>
<dbReference type="Proteomes" id="UP000075714">
    <property type="component" value="Unassembled WGS sequence"/>
</dbReference>
<dbReference type="OrthoDB" id="259905at2759"/>
<dbReference type="PANTHER" id="PTHR33958:SF1">
    <property type="entry name" value="CILIA- AND FLAGELLA-ASSOCIATED PROTEIN 418"/>
    <property type="match status" value="1"/>
</dbReference>
<comment type="subcellular location">
    <subcellularLocation>
        <location evidence="2">Cytoplasm</location>
    </subcellularLocation>
    <subcellularLocation>
        <location evidence="1">Photoreceptor inner segment</location>
    </subcellularLocation>
</comment>
<evidence type="ECO:0000256" key="6">
    <source>
        <dbReference type="SAM" id="MobiDB-lite"/>
    </source>
</evidence>
<dbReference type="PANTHER" id="PTHR33958">
    <property type="entry name" value="PROTEIN C8ORF37"/>
    <property type="match status" value="1"/>
</dbReference>
<comment type="caution">
    <text evidence="7">The sequence shown here is derived from an EMBL/GenBank/DDBJ whole genome shotgun (WGS) entry which is preliminary data.</text>
</comment>
<dbReference type="EMBL" id="LSYV01000208">
    <property type="protein sequence ID" value="KXZ42078.1"/>
    <property type="molecule type" value="Genomic_DNA"/>
</dbReference>
<feature type="region of interest" description="Disordered" evidence="6">
    <location>
        <begin position="1"/>
        <end position="32"/>
    </location>
</feature>
<dbReference type="GO" id="GO:0005829">
    <property type="term" value="C:cytosol"/>
    <property type="evidence" value="ECO:0007669"/>
    <property type="project" value="TreeGrafter"/>
</dbReference>
<dbReference type="Pfam" id="PF14996">
    <property type="entry name" value="RMP"/>
    <property type="match status" value="1"/>
</dbReference>
<comment type="function">
    <text evidence="4">May be involved in photoreceptor outer segment disk morphogenesis.</text>
</comment>
<evidence type="ECO:0000256" key="3">
    <source>
        <dbReference type="ARBA" id="ARBA00022490"/>
    </source>
</evidence>
<keyword evidence="8" id="KW-1185">Reference proteome</keyword>
<dbReference type="InterPro" id="IPR029239">
    <property type="entry name" value="CFAP418"/>
</dbReference>
<proteinExistence type="predicted"/>
<evidence type="ECO:0000256" key="4">
    <source>
        <dbReference type="ARBA" id="ARBA00024819"/>
    </source>
</evidence>
<accession>A0A150FWX4</accession>